<protein>
    <submittedName>
        <fullName evidence="5">DmsE family decaheme c-type cytochrome</fullName>
    </submittedName>
</protein>
<dbReference type="PANTHER" id="PTHR35038">
    <property type="entry name" value="DISSIMILATORY SULFITE REDUCTASE SIRA"/>
    <property type="match status" value="1"/>
</dbReference>
<dbReference type="RefSeq" id="WP_167080993.1">
    <property type="nucleotide sequence ID" value="NZ_BAAADC010000001.1"/>
</dbReference>
<dbReference type="Proteomes" id="UP000570514">
    <property type="component" value="Unassembled WGS sequence"/>
</dbReference>
<feature type="chain" id="PRO_5032587821" evidence="2">
    <location>
        <begin position="29"/>
        <end position="323"/>
    </location>
</feature>
<keyword evidence="6" id="KW-1185">Reference proteome</keyword>
<dbReference type="Gene3D" id="1.10.1130.10">
    <property type="entry name" value="Flavocytochrome C3, Chain A"/>
    <property type="match status" value="1"/>
</dbReference>
<dbReference type="NCBIfam" id="TIGR03508">
    <property type="entry name" value="decahem_SO"/>
    <property type="match status" value="1"/>
</dbReference>
<dbReference type="NCBIfam" id="TIGR01905">
    <property type="entry name" value="paired_CXXCH_1"/>
    <property type="match status" value="3"/>
</dbReference>
<evidence type="ECO:0000259" key="4">
    <source>
        <dbReference type="Pfam" id="PF22678"/>
    </source>
</evidence>
<comment type="caution">
    <text evidence="5">The sequence shown here is derived from an EMBL/GenBank/DDBJ whole genome shotgun (WGS) entry which is preliminary data.</text>
</comment>
<evidence type="ECO:0000313" key="6">
    <source>
        <dbReference type="Proteomes" id="UP000570514"/>
    </source>
</evidence>
<gene>
    <name evidence="5" type="ORF">FHS83_000731</name>
</gene>
<dbReference type="InterPro" id="IPR020015">
    <property type="entry name" value="Decahaem_cyt-c_DmsE"/>
</dbReference>
<evidence type="ECO:0000256" key="2">
    <source>
        <dbReference type="SAM" id="SignalP"/>
    </source>
</evidence>
<dbReference type="Pfam" id="PF22678">
    <property type="entry name" value="Cytochrom_c_NrfB-like"/>
    <property type="match status" value="1"/>
</dbReference>
<feature type="domain" description="Doubled CXXCH motif" evidence="3">
    <location>
        <begin position="232"/>
        <end position="269"/>
    </location>
</feature>
<evidence type="ECO:0000259" key="3">
    <source>
        <dbReference type="Pfam" id="PF09699"/>
    </source>
</evidence>
<organism evidence="5 6">
    <name type="scientific">Rhizomicrobium palustre</name>
    <dbReference type="NCBI Taxonomy" id="189966"/>
    <lineage>
        <taxon>Bacteria</taxon>
        <taxon>Pseudomonadati</taxon>
        <taxon>Pseudomonadota</taxon>
        <taxon>Alphaproteobacteria</taxon>
        <taxon>Micropepsales</taxon>
        <taxon>Micropepsaceae</taxon>
        <taxon>Rhizomicrobium</taxon>
    </lineage>
</organism>
<name>A0A846MVM4_9PROT</name>
<proteinExistence type="predicted"/>
<dbReference type="SUPFAM" id="SSF48695">
    <property type="entry name" value="Multiheme cytochromes"/>
    <property type="match status" value="1"/>
</dbReference>
<dbReference type="PANTHER" id="PTHR35038:SF6">
    <property type="entry name" value="SURFACE LOCALIZED DECAHEME CYTOCHROME C LIPOPROTEIN"/>
    <property type="match status" value="1"/>
</dbReference>
<evidence type="ECO:0000313" key="5">
    <source>
        <dbReference type="EMBL" id="NIK87413.1"/>
    </source>
</evidence>
<dbReference type="InterPro" id="IPR053875">
    <property type="entry name" value="Cytochrom_c_NrfB-like_dom"/>
</dbReference>
<dbReference type="InterPro" id="IPR051829">
    <property type="entry name" value="Multiheme_Cytochr_ET"/>
</dbReference>
<feature type="domain" description="Doubled CXXCH motif" evidence="3">
    <location>
        <begin position="183"/>
        <end position="225"/>
    </location>
</feature>
<evidence type="ECO:0000256" key="1">
    <source>
        <dbReference type="ARBA" id="ARBA00022729"/>
    </source>
</evidence>
<feature type="domain" description="Cytochrome c-type protein NrfB-like" evidence="4">
    <location>
        <begin position="79"/>
        <end position="159"/>
    </location>
</feature>
<dbReference type="GO" id="GO:0016491">
    <property type="term" value="F:oxidoreductase activity"/>
    <property type="evidence" value="ECO:0007669"/>
    <property type="project" value="TreeGrafter"/>
</dbReference>
<dbReference type="Pfam" id="PF09699">
    <property type="entry name" value="Paired_CXXCH_1"/>
    <property type="match status" value="2"/>
</dbReference>
<dbReference type="AlphaFoldDB" id="A0A846MVM4"/>
<reference evidence="5 6" key="1">
    <citation type="submission" date="2020-03" db="EMBL/GenBank/DDBJ databases">
        <title>Genomic Encyclopedia of Type Strains, Phase IV (KMG-IV): sequencing the most valuable type-strain genomes for metagenomic binning, comparative biology and taxonomic classification.</title>
        <authorList>
            <person name="Goeker M."/>
        </authorList>
    </citation>
    <scope>NUCLEOTIDE SEQUENCE [LARGE SCALE GENOMIC DNA]</scope>
    <source>
        <strain evidence="5 6">DSM 19867</strain>
    </source>
</reference>
<accession>A0A846MVM4</accession>
<keyword evidence="1 2" id="KW-0732">Signal</keyword>
<sequence length="323" mass="34181">MSANRIISYAFALLICAMGIGFGSSAFAAAAPAAGDGLYSEKGTATCVQCHNEAPATDILKTPHAMKGDAHAPGGQKGCESCHGPSNSHAAGFAAGKPALPAVVFNGPNASPIEVRNGACLTCHQDAKRMNWHDSQHKNANLACVSCHTLHAAKDPVMVRTTQAAKCFTCHAQQRAESFQFSHHPMREGKVICADCHNPHGSAGPKLLKEFTVNQTCYTCHADKRGPMLWEHQPVRENCLNCHTPHGSNEARLMKERMNFMCSTCHSATGNNSGGAFGGAHALVGNLQGSATFSSALANNRTCLNCHSQVHGSNNPGGTFFFR</sequence>
<dbReference type="Gene3D" id="3.90.10.10">
    <property type="entry name" value="Cytochrome C3"/>
    <property type="match status" value="1"/>
</dbReference>
<dbReference type="InterPro" id="IPR036280">
    <property type="entry name" value="Multihaem_cyt_sf"/>
</dbReference>
<dbReference type="InterPro" id="IPR010177">
    <property type="entry name" value="Paired_CXXCH_1"/>
</dbReference>
<feature type="signal peptide" evidence="2">
    <location>
        <begin position="1"/>
        <end position="28"/>
    </location>
</feature>
<dbReference type="EMBL" id="JAASRM010000001">
    <property type="protein sequence ID" value="NIK87413.1"/>
    <property type="molecule type" value="Genomic_DNA"/>
</dbReference>